<evidence type="ECO:0000256" key="4">
    <source>
        <dbReference type="ARBA" id="ARBA00022840"/>
    </source>
</evidence>
<feature type="transmembrane region" description="Helical" evidence="7">
    <location>
        <begin position="167"/>
        <end position="185"/>
    </location>
</feature>
<dbReference type="InterPro" id="IPR036640">
    <property type="entry name" value="ABC1_TM_sf"/>
</dbReference>
<evidence type="ECO:0000313" key="11">
    <source>
        <dbReference type="Proteomes" id="UP001597201"/>
    </source>
</evidence>
<accession>A0ABW3Y5Q0</accession>
<keyword evidence="2 7" id="KW-0812">Transmembrane</keyword>
<organism evidence="10 11">
    <name type="scientific">Namhaeicola litoreus</name>
    <dbReference type="NCBI Taxonomy" id="1052145"/>
    <lineage>
        <taxon>Bacteria</taxon>
        <taxon>Pseudomonadati</taxon>
        <taxon>Bacteroidota</taxon>
        <taxon>Flavobacteriia</taxon>
        <taxon>Flavobacteriales</taxon>
        <taxon>Flavobacteriaceae</taxon>
        <taxon>Namhaeicola</taxon>
    </lineage>
</organism>
<evidence type="ECO:0000256" key="5">
    <source>
        <dbReference type="ARBA" id="ARBA00022989"/>
    </source>
</evidence>
<keyword evidence="6 7" id="KW-0472">Membrane</keyword>
<dbReference type="Gene3D" id="3.40.50.300">
    <property type="entry name" value="P-loop containing nucleotide triphosphate hydrolases"/>
    <property type="match status" value="1"/>
</dbReference>
<dbReference type="PROSITE" id="PS50893">
    <property type="entry name" value="ABC_TRANSPORTER_2"/>
    <property type="match status" value="1"/>
</dbReference>
<feature type="transmembrane region" description="Helical" evidence="7">
    <location>
        <begin position="142"/>
        <end position="161"/>
    </location>
</feature>
<feature type="domain" description="ABC transporter" evidence="8">
    <location>
        <begin position="343"/>
        <end position="578"/>
    </location>
</feature>
<evidence type="ECO:0000256" key="1">
    <source>
        <dbReference type="ARBA" id="ARBA00004651"/>
    </source>
</evidence>
<name>A0ABW3Y5Q0_9FLAO</name>
<dbReference type="Pfam" id="PF00005">
    <property type="entry name" value="ABC_tran"/>
    <property type="match status" value="1"/>
</dbReference>
<comment type="caution">
    <text evidence="10">The sequence shown here is derived from an EMBL/GenBank/DDBJ whole genome shotgun (WGS) entry which is preliminary data.</text>
</comment>
<dbReference type="InterPro" id="IPR011527">
    <property type="entry name" value="ABC1_TM_dom"/>
</dbReference>
<evidence type="ECO:0000259" key="8">
    <source>
        <dbReference type="PROSITE" id="PS50893"/>
    </source>
</evidence>
<dbReference type="InterPro" id="IPR039421">
    <property type="entry name" value="Type_1_exporter"/>
</dbReference>
<comment type="subcellular location">
    <subcellularLocation>
        <location evidence="1">Cell membrane</location>
        <topology evidence="1">Multi-pass membrane protein</topology>
    </subcellularLocation>
</comment>
<evidence type="ECO:0000256" key="7">
    <source>
        <dbReference type="SAM" id="Phobius"/>
    </source>
</evidence>
<gene>
    <name evidence="10" type="ORF">ACFQ39_13285</name>
</gene>
<sequence>MKNLKHLNKYFYKYRYRLIIGVLITAIAKIFALQVPQLIRQSLNVVEDYNKDIISDLASVKHELFLNILLIIGAAILSGFFTFLMRQTLIVMSRLIEFDLKNEIYNQYQNLSQTFYKKNRTGDLMNRISEDVGNVRMYCGPAIMYTMNMLVLFIIALTKMFQIDAKLTFYTLLPFPILSALIYFLSKTINKRSNIVQQYLSKLTTFAQEFFSGINVVKAYSIESQTSSDFSVLATIKKEKNISLYKAQALFFPSMVLLIGISNILVIYIGGQQYISGEIDNIGIIAEFIIYINMLTWPVAVVGWVTSIVQQAEVSQQRINEFLEEKPDIQNLQTNPTEIHGNIRFENVYFTYEDTKIEALHNISFEVDKGRTLAILGKTGSGKTTIINLIARLFDTNQGTILIDGTPIKNVNLHDLRDSIGFVPQDAFLFSDTIRNNIKIGNENASEEEVIEAAKNAYIHHNIIEFNKKYDTFVGERGVTLSGGQKQRISIARALISNPKILIFDDCLSAVDTETEEIILGNLEKARQGKTTIIVSHRTSSVKNADQIIVLEAGKIVQTGTHNMLINEKGYYQDIYNQQLEEEASDKD</sequence>
<reference evidence="11" key="1">
    <citation type="journal article" date="2019" name="Int. J. Syst. Evol. Microbiol.">
        <title>The Global Catalogue of Microorganisms (GCM) 10K type strain sequencing project: providing services to taxonomists for standard genome sequencing and annotation.</title>
        <authorList>
            <consortium name="The Broad Institute Genomics Platform"/>
            <consortium name="The Broad Institute Genome Sequencing Center for Infectious Disease"/>
            <person name="Wu L."/>
            <person name="Ma J."/>
        </authorList>
    </citation>
    <scope>NUCLEOTIDE SEQUENCE [LARGE SCALE GENOMIC DNA]</scope>
    <source>
        <strain evidence="11">CCUG 61485</strain>
    </source>
</reference>
<dbReference type="InterPro" id="IPR017871">
    <property type="entry name" value="ABC_transporter-like_CS"/>
</dbReference>
<evidence type="ECO:0000256" key="6">
    <source>
        <dbReference type="ARBA" id="ARBA00023136"/>
    </source>
</evidence>
<dbReference type="Gene3D" id="1.20.1560.10">
    <property type="entry name" value="ABC transporter type 1, transmembrane domain"/>
    <property type="match status" value="1"/>
</dbReference>
<dbReference type="PANTHER" id="PTHR43394">
    <property type="entry name" value="ATP-DEPENDENT PERMEASE MDL1, MITOCHONDRIAL"/>
    <property type="match status" value="1"/>
</dbReference>
<keyword evidence="11" id="KW-1185">Reference proteome</keyword>
<feature type="domain" description="ABC transmembrane type-1" evidence="9">
    <location>
        <begin position="19"/>
        <end position="311"/>
    </location>
</feature>
<feature type="transmembrane region" description="Helical" evidence="7">
    <location>
        <begin position="64"/>
        <end position="85"/>
    </location>
</feature>
<feature type="transmembrane region" description="Helical" evidence="7">
    <location>
        <begin position="282"/>
        <end position="309"/>
    </location>
</feature>
<evidence type="ECO:0000256" key="3">
    <source>
        <dbReference type="ARBA" id="ARBA00022741"/>
    </source>
</evidence>
<evidence type="ECO:0000256" key="2">
    <source>
        <dbReference type="ARBA" id="ARBA00022692"/>
    </source>
</evidence>
<keyword evidence="4 10" id="KW-0067">ATP-binding</keyword>
<keyword evidence="3" id="KW-0547">Nucleotide-binding</keyword>
<keyword evidence="5 7" id="KW-1133">Transmembrane helix</keyword>
<dbReference type="Pfam" id="PF00664">
    <property type="entry name" value="ABC_membrane"/>
    <property type="match status" value="1"/>
</dbReference>
<dbReference type="GO" id="GO:0005524">
    <property type="term" value="F:ATP binding"/>
    <property type="evidence" value="ECO:0007669"/>
    <property type="project" value="UniProtKB-KW"/>
</dbReference>
<evidence type="ECO:0000259" key="9">
    <source>
        <dbReference type="PROSITE" id="PS50929"/>
    </source>
</evidence>
<dbReference type="PANTHER" id="PTHR43394:SF1">
    <property type="entry name" value="ATP-BINDING CASSETTE SUB-FAMILY B MEMBER 10, MITOCHONDRIAL"/>
    <property type="match status" value="1"/>
</dbReference>
<dbReference type="InterPro" id="IPR003439">
    <property type="entry name" value="ABC_transporter-like_ATP-bd"/>
</dbReference>
<dbReference type="SUPFAM" id="SSF52540">
    <property type="entry name" value="P-loop containing nucleoside triphosphate hydrolases"/>
    <property type="match status" value="1"/>
</dbReference>
<dbReference type="Proteomes" id="UP001597201">
    <property type="component" value="Unassembled WGS sequence"/>
</dbReference>
<dbReference type="SMART" id="SM00382">
    <property type="entry name" value="AAA"/>
    <property type="match status" value="1"/>
</dbReference>
<dbReference type="PROSITE" id="PS00211">
    <property type="entry name" value="ABC_TRANSPORTER_1"/>
    <property type="match status" value="1"/>
</dbReference>
<dbReference type="SUPFAM" id="SSF90123">
    <property type="entry name" value="ABC transporter transmembrane region"/>
    <property type="match status" value="1"/>
</dbReference>
<dbReference type="CDD" id="cd18541">
    <property type="entry name" value="ABC_6TM_TmrB_like"/>
    <property type="match status" value="1"/>
</dbReference>
<protein>
    <submittedName>
        <fullName evidence="10">ABC transporter ATP-binding protein</fullName>
    </submittedName>
</protein>
<dbReference type="InterPro" id="IPR027417">
    <property type="entry name" value="P-loop_NTPase"/>
</dbReference>
<feature type="transmembrane region" description="Helical" evidence="7">
    <location>
        <begin position="250"/>
        <end position="270"/>
    </location>
</feature>
<dbReference type="InterPro" id="IPR003593">
    <property type="entry name" value="AAA+_ATPase"/>
</dbReference>
<dbReference type="EMBL" id="JBHTMY010000003">
    <property type="protein sequence ID" value="MFD1316593.1"/>
    <property type="molecule type" value="Genomic_DNA"/>
</dbReference>
<dbReference type="RefSeq" id="WP_377179719.1">
    <property type="nucleotide sequence ID" value="NZ_JBHTMY010000003.1"/>
</dbReference>
<evidence type="ECO:0000313" key="10">
    <source>
        <dbReference type="EMBL" id="MFD1316593.1"/>
    </source>
</evidence>
<dbReference type="PROSITE" id="PS50929">
    <property type="entry name" value="ABC_TM1F"/>
    <property type="match status" value="1"/>
</dbReference>
<proteinExistence type="predicted"/>